<protein>
    <submittedName>
        <fullName evidence="1">Uncharacterized protein</fullName>
    </submittedName>
</protein>
<sequence>MNKPSITSKIKSVTEEVIKWSKNDFGLVTDEQYEERIKQCKACEHWDPTGFVNTGLCKVCGCSTIAKLKLITTECPLPQPKWRAITP</sequence>
<name>A0A6J7X6L6_9CAUD</name>
<reference evidence="1" key="1">
    <citation type="submission" date="2020-05" db="EMBL/GenBank/DDBJ databases">
        <authorList>
            <person name="Chiriac C."/>
            <person name="Salcher M."/>
            <person name="Ghai R."/>
            <person name="Kavagutti S V."/>
        </authorList>
    </citation>
    <scope>NUCLEOTIDE SEQUENCE</scope>
</reference>
<accession>A0A6J7X6L6</accession>
<proteinExistence type="predicted"/>
<evidence type="ECO:0000313" key="1">
    <source>
        <dbReference type="EMBL" id="CAB5226276.1"/>
    </source>
</evidence>
<organism evidence="1">
    <name type="scientific">uncultured Caudovirales phage</name>
    <dbReference type="NCBI Taxonomy" id="2100421"/>
    <lineage>
        <taxon>Viruses</taxon>
        <taxon>Duplodnaviria</taxon>
        <taxon>Heunggongvirae</taxon>
        <taxon>Uroviricota</taxon>
        <taxon>Caudoviricetes</taxon>
        <taxon>Peduoviridae</taxon>
        <taxon>Maltschvirus</taxon>
        <taxon>Maltschvirus maltsch</taxon>
    </lineage>
</organism>
<dbReference type="EMBL" id="LR798360">
    <property type="protein sequence ID" value="CAB5226276.1"/>
    <property type="molecule type" value="Genomic_DNA"/>
</dbReference>
<gene>
    <name evidence="1" type="ORF">UFOVP760_55</name>
</gene>